<evidence type="ECO:0000313" key="6">
    <source>
        <dbReference type="Proteomes" id="UP000718630"/>
    </source>
</evidence>
<keyword evidence="1" id="KW-0808">Transferase</keyword>
<name>A0A929MZZ4_9ACTO</name>
<dbReference type="GO" id="GO:0008080">
    <property type="term" value="F:N-acetyltransferase activity"/>
    <property type="evidence" value="ECO:0007669"/>
    <property type="project" value="InterPro"/>
</dbReference>
<organism evidence="5 6">
    <name type="scientific">Schaalia georgiae</name>
    <dbReference type="NCBI Taxonomy" id="52768"/>
    <lineage>
        <taxon>Bacteria</taxon>
        <taxon>Bacillati</taxon>
        <taxon>Actinomycetota</taxon>
        <taxon>Actinomycetes</taxon>
        <taxon>Actinomycetales</taxon>
        <taxon>Actinomycetaceae</taxon>
        <taxon>Schaalia</taxon>
    </lineage>
</organism>
<protein>
    <submittedName>
        <fullName evidence="5">Ribosomal protein S18-alanine N-acetyltransferase</fullName>
    </submittedName>
</protein>
<dbReference type="NCBIfam" id="TIGR01575">
    <property type="entry name" value="rimI"/>
    <property type="match status" value="1"/>
</dbReference>
<dbReference type="InterPro" id="IPR050832">
    <property type="entry name" value="Bact_Acetyltransf"/>
</dbReference>
<feature type="region of interest" description="Disordered" evidence="3">
    <location>
        <begin position="1"/>
        <end position="30"/>
    </location>
</feature>
<gene>
    <name evidence="5" type="primary">rimI</name>
    <name evidence="5" type="ORF">HXK03_07145</name>
</gene>
<reference evidence="5" key="1">
    <citation type="submission" date="2020-04" db="EMBL/GenBank/DDBJ databases">
        <title>Deep metagenomics examines the oral microbiome during advanced dental caries in children, revealing novel taxa and co-occurrences with host molecules.</title>
        <authorList>
            <person name="Baker J.L."/>
            <person name="Morton J.T."/>
            <person name="Dinis M."/>
            <person name="Alvarez R."/>
            <person name="Tran N.C."/>
            <person name="Knight R."/>
            <person name="Edlund A."/>
        </authorList>
    </citation>
    <scope>NUCLEOTIDE SEQUENCE</scope>
    <source>
        <strain evidence="5">JCVI_32_bin.64</strain>
    </source>
</reference>
<keyword evidence="5" id="KW-0687">Ribonucleoprotein</keyword>
<dbReference type="PROSITE" id="PS51186">
    <property type="entry name" value="GNAT"/>
    <property type="match status" value="1"/>
</dbReference>
<comment type="caution">
    <text evidence="5">The sequence shown here is derived from an EMBL/GenBank/DDBJ whole genome shotgun (WGS) entry which is preliminary data.</text>
</comment>
<dbReference type="AlphaFoldDB" id="A0A929MZZ4"/>
<evidence type="ECO:0000313" key="5">
    <source>
        <dbReference type="EMBL" id="MBF0940631.1"/>
    </source>
</evidence>
<evidence type="ECO:0000256" key="2">
    <source>
        <dbReference type="ARBA" id="ARBA00023315"/>
    </source>
</evidence>
<dbReference type="Proteomes" id="UP000718630">
    <property type="component" value="Unassembled WGS sequence"/>
</dbReference>
<proteinExistence type="predicted"/>
<dbReference type="CDD" id="cd04301">
    <property type="entry name" value="NAT_SF"/>
    <property type="match status" value="1"/>
</dbReference>
<evidence type="ECO:0000256" key="1">
    <source>
        <dbReference type="ARBA" id="ARBA00022679"/>
    </source>
</evidence>
<feature type="domain" description="N-acetyltransferase" evidence="4">
    <location>
        <begin position="30"/>
        <end position="175"/>
    </location>
</feature>
<evidence type="ECO:0000256" key="3">
    <source>
        <dbReference type="SAM" id="MobiDB-lite"/>
    </source>
</evidence>
<accession>A0A929MZZ4</accession>
<dbReference type="EMBL" id="JABZFZ010000409">
    <property type="protein sequence ID" value="MBF0940631.1"/>
    <property type="molecule type" value="Genomic_DNA"/>
</dbReference>
<dbReference type="PANTHER" id="PTHR43877">
    <property type="entry name" value="AMINOALKYLPHOSPHONATE N-ACETYLTRANSFERASE-RELATED-RELATED"/>
    <property type="match status" value="1"/>
</dbReference>
<evidence type="ECO:0000259" key="4">
    <source>
        <dbReference type="PROSITE" id="PS51186"/>
    </source>
</evidence>
<dbReference type="Gene3D" id="3.40.630.30">
    <property type="match status" value="1"/>
</dbReference>
<dbReference type="Pfam" id="PF00583">
    <property type="entry name" value="Acetyltransf_1"/>
    <property type="match status" value="1"/>
</dbReference>
<dbReference type="SUPFAM" id="SSF55729">
    <property type="entry name" value="Acyl-CoA N-acyltransferases (Nat)"/>
    <property type="match status" value="1"/>
</dbReference>
<dbReference type="InterPro" id="IPR016181">
    <property type="entry name" value="Acyl_CoA_acyltransferase"/>
</dbReference>
<dbReference type="InterPro" id="IPR006464">
    <property type="entry name" value="AcTrfase_RimI/Ard1"/>
</dbReference>
<keyword evidence="5" id="KW-0689">Ribosomal protein</keyword>
<keyword evidence="2" id="KW-0012">Acyltransferase</keyword>
<dbReference type="InterPro" id="IPR000182">
    <property type="entry name" value="GNAT_dom"/>
</dbReference>
<dbReference type="GO" id="GO:0005840">
    <property type="term" value="C:ribosome"/>
    <property type="evidence" value="ECO:0007669"/>
    <property type="project" value="UniProtKB-KW"/>
</dbReference>
<sequence>MSDGPDPQRGPGAPGEHGVPDPGRGQCPAVDVVPARAGDLRALVRLGGLLFPEDPWTEGMLREELASASSHYLIARADGTACGYGGVKVLGDQGDIMTIGVVPGARGRSVGSRLLDGLIAWARRSGADELFLDVRASNDAAIGLYLSRGFEAVGRRRRYFRNPVEDALVMRLAALAGGPPGRPSN</sequence>